<dbReference type="AlphaFoldDB" id="A0A6J3MAW0"/>
<feature type="signal peptide" evidence="1">
    <location>
        <begin position="1"/>
        <end position="33"/>
    </location>
</feature>
<evidence type="ECO:0000313" key="3">
    <source>
        <dbReference type="RefSeq" id="XP_033462186.1"/>
    </source>
</evidence>
<sequence>MDAFPVMSHSFHSSLSSFIVVILALTMIHETCLQHSHSRTGFLEGFIPALCSINQWNPRGFIPPSLPRLLTDVTWALAYDAAFTRPDAKRAFLAFDDQSRLIHVQYA</sequence>
<gene>
    <name evidence="3" type="ORF">K489DRAFT_150138</name>
</gene>
<evidence type="ECO:0000256" key="1">
    <source>
        <dbReference type="SAM" id="SignalP"/>
    </source>
</evidence>
<protein>
    <submittedName>
        <fullName evidence="3">Uncharacterized protein</fullName>
    </submittedName>
</protein>
<dbReference type="GeneID" id="54357015"/>
<keyword evidence="2" id="KW-1185">Reference proteome</keyword>
<dbReference type="RefSeq" id="XP_033462186.1">
    <property type="nucleotide sequence ID" value="XM_033599216.1"/>
</dbReference>
<accession>A0A6J3MAW0</accession>
<name>A0A6J3MAW0_9PEZI</name>
<reference evidence="3" key="2">
    <citation type="submission" date="2020-04" db="EMBL/GenBank/DDBJ databases">
        <authorList>
            <consortium name="NCBI Genome Project"/>
        </authorList>
    </citation>
    <scope>NUCLEOTIDE SEQUENCE</scope>
    <source>
        <strain evidence="3">CBS 342.82</strain>
    </source>
</reference>
<organism evidence="3">
    <name type="scientific">Dissoconium aciculare CBS 342.82</name>
    <dbReference type="NCBI Taxonomy" id="1314786"/>
    <lineage>
        <taxon>Eukaryota</taxon>
        <taxon>Fungi</taxon>
        <taxon>Dikarya</taxon>
        <taxon>Ascomycota</taxon>
        <taxon>Pezizomycotina</taxon>
        <taxon>Dothideomycetes</taxon>
        <taxon>Dothideomycetidae</taxon>
        <taxon>Mycosphaerellales</taxon>
        <taxon>Dissoconiaceae</taxon>
        <taxon>Dissoconium</taxon>
    </lineage>
</organism>
<reference evidence="3" key="3">
    <citation type="submission" date="2025-08" db="UniProtKB">
        <authorList>
            <consortium name="RefSeq"/>
        </authorList>
    </citation>
    <scope>IDENTIFICATION</scope>
    <source>
        <strain evidence="3">CBS 342.82</strain>
    </source>
</reference>
<feature type="chain" id="PRO_5026744416" evidence="1">
    <location>
        <begin position="34"/>
        <end position="107"/>
    </location>
</feature>
<dbReference type="Proteomes" id="UP000504637">
    <property type="component" value="Unplaced"/>
</dbReference>
<evidence type="ECO:0000313" key="2">
    <source>
        <dbReference type="Proteomes" id="UP000504637"/>
    </source>
</evidence>
<keyword evidence="1" id="KW-0732">Signal</keyword>
<reference evidence="3" key="1">
    <citation type="submission" date="2020-01" db="EMBL/GenBank/DDBJ databases">
        <authorList>
            <consortium name="DOE Joint Genome Institute"/>
            <person name="Haridas S."/>
            <person name="Albert R."/>
            <person name="Binder M."/>
            <person name="Bloem J."/>
            <person name="Labutti K."/>
            <person name="Salamov A."/>
            <person name="Andreopoulos B."/>
            <person name="Baker S.E."/>
            <person name="Barry K."/>
            <person name="Bills G."/>
            <person name="Bluhm B.H."/>
            <person name="Cannon C."/>
            <person name="Castanera R."/>
            <person name="Culley D.E."/>
            <person name="Daum C."/>
            <person name="Ezra D."/>
            <person name="Gonzalez J.B."/>
            <person name="Henrissat B."/>
            <person name="Kuo A."/>
            <person name="Liang C."/>
            <person name="Lipzen A."/>
            <person name="Lutzoni F."/>
            <person name="Magnuson J."/>
            <person name="Mondo S."/>
            <person name="Nolan M."/>
            <person name="Ohm R."/>
            <person name="Pangilinan J."/>
            <person name="Park H.-J."/>
            <person name="Ramirez L."/>
            <person name="Alfaro M."/>
            <person name="Sun H."/>
            <person name="Tritt A."/>
            <person name="Yoshinaga Y."/>
            <person name="Zwiers L.-H."/>
            <person name="Turgeon B.G."/>
            <person name="Goodwin S.B."/>
            <person name="Spatafora J.W."/>
            <person name="Crous P.W."/>
            <person name="Grigoriev I.V."/>
        </authorList>
    </citation>
    <scope>NUCLEOTIDE SEQUENCE</scope>
    <source>
        <strain evidence="3">CBS 342.82</strain>
    </source>
</reference>
<proteinExistence type="predicted"/>